<gene>
    <name evidence="15" type="primary">tlpA</name>
    <name evidence="15" type="ORF">CQU01_19110</name>
</gene>
<dbReference type="Proteomes" id="UP000321491">
    <property type="component" value="Unassembled WGS sequence"/>
</dbReference>
<feature type="compositionally biased region" description="Polar residues" evidence="11">
    <location>
        <begin position="376"/>
        <end position="386"/>
    </location>
</feature>
<evidence type="ECO:0000256" key="3">
    <source>
        <dbReference type="ARBA" id="ARBA00022500"/>
    </source>
</evidence>
<dbReference type="RefSeq" id="WP_170226681.1">
    <property type="nucleotide sequence ID" value="NZ_BJXW01000021.1"/>
</dbReference>
<dbReference type="SUPFAM" id="SSF103190">
    <property type="entry name" value="Sensory domain-like"/>
    <property type="match status" value="1"/>
</dbReference>
<evidence type="ECO:0000256" key="7">
    <source>
        <dbReference type="ARBA" id="ARBA00023224"/>
    </source>
</evidence>
<evidence type="ECO:0000256" key="11">
    <source>
        <dbReference type="SAM" id="MobiDB-lite"/>
    </source>
</evidence>
<dbReference type="SMART" id="SM00304">
    <property type="entry name" value="HAMP"/>
    <property type="match status" value="1"/>
</dbReference>
<feature type="transmembrane region" description="Helical" evidence="12">
    <location>
        <begin position="289"/>
        <end position="310"/>
    </location>
</feature>
<dbReference type="AlphaFoldDB" id="A0A511V1P3"/>
<dbReference type="Pfam" id="PF02743">
    <property type="entry name" value="dCache_1"/>
    <property type="match status" value="1"/>
</dbReference>
<accession>A0A511V1P3</accession>
<name>A0A511V1P3_9BACI</name>
<dbReference type="Pfam" id="PF00015">
    <property type="entry name" value="MCPsignal"/>
    <property type="match status" value="1"/>
</dbReference>
<dbReference type="SMART" id="SM00283">
    <property type="entry name" value="MA"/>
    <property type="match status" value="1"/>
</dbReference>
<evidence type="ECO:0000259" key="14">
    <source>
        <dbReference type="PROSITE" id="PS50885"/>
    </source>
</evidence>
<dbReference type="Pfam" id="PF00672">
    <property type="entry name" value="HAMP"/>
    <property type="match status" value="1"/>
</dbReference>
<organism evidence="15 16">
    <name type="scientific">Cerasibacillus quisquiliarum</name>
    <dbReference type="NCBI Taxonomy" id="227865"/>
    <lineage>
        <taxon>Bacteria</taxon>
        <taxon>Bacillati</taxon>
        <taxon>Bacillota</taxon>
        <taxon>Bacilli</taxon>
        <taxon>Bacillales</taxon>
        <taxon>Bacillaceae</taxon>
        <taxon>Cerasibacillus</taxon>
    </lineage>
</organism>
<dbReference type="InterPro" id="IPR004089">
    <property type="entry name" value="MCPsignal_dom"/>
</dbReference>
<comment type="similarity">
    <text evidence="8">Belongs to the methyl-accepting chemotaxis (MCP) protein family.</text>
</comment>
<evidence type="ECO:0000256" key="9">
    <source>
        <dbReference type="PROSITE-ProRule" id="PRU00284"/>
    </source>
</evidence>
<evidence type="ECO:0000256" key="5">
    <source>
        <dbReference type="ARBA" id="ARBA00022989"/>
    </source>
</evidence>
<dbReference type="InterPro" id="IPR003660">
    <property type="entry name" value="HAMP_dom"/>
</dbReference>
<keyword evidence="10" id="KW-0175">Coiled coil</keyword>
<dbReference type="Gene3D" id="3.30.450.20">
    <property type="entry name" value="PAS domain"/>
    <property type="match status" value="2"/>
</dbReference>
<keyword evidence="6 12" id="KW-0472">Membrane</keyword>
<evidence type="ECO:0000259" key="13">
    <source>
        <dbReference type="PROSITE" id="PS50111"/>
    </source>
</evidence>
<dbReference type="CDD" id="cd12912">
    <property type="entry name" value="PDC2_MCP_like"/>
    <property type="match status" value="1"/>
</dbReference>
<dbReference type="CDD" id="cd12913">
    <property type="entry name" value="PDC1_MCP_like"/>
    <property type="match status" value="1"/>
</dbReference>
<dbReference type="CDD" id="cd11386">
    <property type="entry name" value="MCP_signal"/>
    <property type="match status" value="1"/>
</dbReference>
<evidence type="ECO:0000313" key="16">
    <source>
        <dbReference type="Proteomes" id="UP000321491"/>
    </source>
</evidence>
<proteinExistence type="inferred from homology"/>
<feature type="coiled-coil region" evidence="10">
    <location>
        <begin position="641"/>
        <end position="668"/>
    </location>
</feature>
<evidence type="ECO:0000256" key="12">
    <source>
        <dbReference type="SAM" id="Phobius"/>
    </source>
</evidence>
<evidence type="ECO:0000256" key="4">
    <source>
        <dbReference type="ARBA" id="ARBA00022692"/>
    </source>
</evidence>
<evidence type="ECO:0000256" key="2">
    <source>
        <dbReference type="ARBA" id="ARBA00022475"/>
    </source>
</evidence>
<feature type="domain" description="HAMP" evidence="14">
    <location>
        <begin position="313"/>
        <end position="366"/>
    </location>
</feature>
<dbReference type="GO" id="GO:0005886">
    <property type="term" value="C:plasma membrane"/>
    <property type="evidence" value="ECO:0007669"/>
    <property type="project" value="UniProtKB-SubCell"/>
</dbReference>
<keyword evidence="5 12" id="KW-1133">Transmembrane helix</keyword>
<dbReference type="PROSITE" id="PS50885">
    <property type="entry name" value="HAMP"/>
    <property type="match status" value="1"/>
</dbReference>
<dbReference type="SUPFAM" id="SSF58104">
    <property type="entry name" value="Methyl-accepting chemotaxis protein (MCP) signaling domain"/>
    <property type="match status" value="1"/>
</dbReference>
<evidence type="ECO:0000256" key="10">
    <source>
        <dbReference type="SAM" id="Coils"/>
    </source>
</evidence>
<keyword evidence="4 12" id="KW-0812">Transmembrane</keyword>
<protein>
    <submittedName>
        <fullName evidence="15">Methyl-accepting chemotaxis protein TlpA</fullName>
    </submittedName>
</protein>
<evidence type="ECO:0000256" key="1">
    <source>
        <dbReference type="ARBA" id="ARBA00004651"/>
    </source>
</evidence>
<keyword evidence="7 9" id="KW-0807">Transducer</keyword>
<dbReference type="Gene3D" id="1.10.287.950">
    <property type="entry name" value="Methyl-accepting chemotaxis protein"/>
    <property type="match status" value="1"/>
</dbReference>
<comment type="caution">
    <text evidence="15">The sequence shown here is derived from an EMBL/GenBank/DDBJ whole genome shotgun (WGS) entry which is preliminary data.</text>
</comment>
<dbReference type="InterPro" id="IPR029151">
    <property type="entry name" value="Sensor-like_sf"/>
</dbReference>
<dbReference type="PANTHER" id="PTHR32089:SF112">
    <property type="entry name" value="LYSOZYME-LIKE PROTEIN-RELATED"/>
    <property type="match status" value="1"/>
</dbReference>
<sequence length="671" mass="74367">MGKEKKKTNRLLAFYKKSLQNQIIIPFILSILFTGSAITLVSYYFSVDNTTEELSKNVEVQMKSLNDTFELFLTNVENILNRFSEHNLLIEYKADAKEDIINYFLETEESHDEIGALYTGTETGDIIPQGDLDDDYNPRERPWYKEAVEAEGAIVWSDAYKDIETGRLVVTASKAYYNENQLVGVMAADIFIDTLVDLVKDIQIGETGYAVIYDTEGKWITHVEEEKIGRDESQTSYYKEMMKLGEQGIVEYNIDQKEFVIGFVKNPTLNWILAGAVNKVDFKKQAQKIFVPIIISLVVIITIAVSISLFTTRKITRSIRTVMDRMKLIASGDLSQPPLENQSRDEIGELVQSTNDMNEKMRQILHEIDMVASTVSSQSEELTQSAGEVKAGSEQISSTMQELASGSETQAHSTADLSSMMQSFTADIDELHNNGDGLHQFSKGITVATDEGSELMRASKEQMEKIDHVVHDAVLKVQRFNVHSQEISKLVAVIQDVADQTNLLALNAAIEAARAGEHGHGFAVVADEVRELAEQVSESIVEITTIVKSIQHESNTVTQALQSGYKEVEAGSNQIEETGKKFEGINHSINKMAHIISSVRDKLTGITGKSQRMNGAIEDIAAVAEESAAGIEETSASSEQASASMEEVAQSSQELAKLAEQLNGLVQQFKL</sequence>
<reference evidence="15 16" key="1">
    <citation type="submission" date="2019-07" db="EMBL/GenBank/DDBJ databases">
        <title>Whole genome shotgun sequence of Cerasibacillus quisquiliarum NBRC 102429.</title>
        <authorList>
            <person name="Hosoyama A."/>
            <person name="Uohara A."/>
            <person name="Ohji S."/>
            <person name="Ichikawa N."/>
        </authorList>
    </citation>
    <scope>NUCLEOTIDE SEQUENCE [LARGE SCALE GENOMIC DNA]</scope>
    <source>
        <strain evidence="15 16">NBRC 102429</strain>
    </source>
</reference>
<dbReference type="EMBL" id="BJXW01000021">
    <property type="protein sequence ID" value="GEN31673.1"/>
    <property type="molecule type" value="Genomic_DNA"/>
</dbReference>
<dbReference type="GO" id="GO:0006935">
    <property type="term" value="P:chemotaxis"/>
    <property type="evidence" value="ECO:0007669"/>
    <property type="project" value="UniProtKB-KW"/>
</dbReference>
<evidence type="ECO:0000313" key="15">
    <source>
        <dbReference type="EMBL" id="GEN31673.1"/>
    </source>
</evidence>
<evidence type="ECO:0000256" key="6">
    <source>
        <dbReference type="ARBA" id="ARBA00023136"/>
    </source>
</evidence>
<feature type="transmembrane region" description="Helical" evidence="12">
    <location>
        <begin position="21"/>
        <end position="45"/>
    </location>
</feature>
<dbReference type="PROSITE" id="PS50111">
    <property type="entry name" value="CHEMOTAXIS_TRANSDUC_2"/>
    <property type="match status" value="1"/>
</dbReference>
<keyword evidence="16" id="KW-1185">Reference proteome</keyword>
<dbReference type="CDD" id="cd06225">
    <property type="entry name" value="HAMP"/>
    <property type="match status" value="1"/>
</dbReference>
<dbReference type="PANTHER" id="PTHR32089">
    <property type="entry name" value="METHYL-ACCEPTING CHEMOTAXIS PROTEIN MCPB"/>
    <property type="match status" value="1"/>
</dbReference>
<feature type="domain" description="Methyl-accepting transducer" evidence="13">
    <location>
        <begin position="385"/>
        <end position="635"/>
    </location>
</feature>
<keyword evidence="2" id="KW-1003">Cell membrane</keyword>
<comment type="subcellular location">
    <subcellularLocation>
        <location evidence="1">Cell membrane</location>
        <topology evidence="1">Multi-pass membrane protein</topology>
    </subcellularLocation>
</comment>
<dbReference type="InterPro" id="IPR033479">
    <property type="entry name" value="dCache_1"/>
</dbReference>
<keyword evidence="3" id="KW-0145">Chemotaxis</keyword>
<evidence type="ECO:0000256" key="8">
    <source>
        <dbReference type="ARBA" id="ARBA00029447"/>
    </source>
</evidence>
<feature type="region of interest" description="Disordered" evidence="11">
    <location>
        <begin position="376"/>
        <end position="396"/>
    </location>
</feature>
<dbReference type="GO" id="GO:0007165">
    <property type="term" value="P:signal transduction"/>
    <property type="evidence" value="ECO:0007669"/>
    <property type="project" value="UniProtKB-KW"/>
</dbReference>